<dbReference type="SUPFAM" id="SSF50952">
    <property type="entry name" value="Soluble quinoprotein glucose dehydrogenase"/>
    <property type="match status" value="1"/>
</dbReference>
<feature type="domain" description="DUF7133" evidence="1">
    <location>
        <begin position="10"/>
        <end position="233"/>
    </location>
</feature>
<proteinExistence type="predicted"/>
<dbReference type="PANTHER" id="PTHR33546:SF1">
    <property type="entry name" value="LARGE, MULTIFUNCTIONAL SECRETED PROTEIN"/>
    <property type="match status" value="1"/>
</dbReference>
<dbReference type="Pfam" id="PF23500">
    <property type="entry name" value="DUF7133"/>
    <property type="match status" value="1"/>
</dbReference>
<gene>
    <name evidence="2" type="ORF">METZ01_LOCUS390106</name>
</gene>
<dbReference type="PANTHER" id="PTHR33546">
    <property type="entry name" value="LARGE, MULTIFUNCTIONAL SECRETED PROTEIN-RELATED"/>
    <property type="match status" value="1"/>
</dbReference>
<dbReference type="InterPro" id="IPR011042">
    <property type="entry name" value="6-blade_b-propeller_TolB-like"/>
</dbReference>
<evidence type="ECO:0000259" key="1">
    <source>
        <dbReference type="Pfam" id="PF23500"/>
    </source>
</evidence>
<feature type="non-terminal residue" evidence="2">
    <location>
        <position position="290"/>
    </location>
</feature>
<name>A0A382USR5_9ZZZZ</name>
<dbReference type="EMBL" id="UINC01146492">
    <property type="protein sequence ID" value="SVD37252.1"/>
    <property type="molecule type" value="Genomic_DNA"/>
</dbReference>
<dbReference type="InterPro" id="IPR013428">
    <property type="entry name" value="Membrane-bound_put_N"/>
</dbReference>
<reference evidence="2" key="1">
    <citation type="submission" date="2018-05" db="EMBL/GenBank/DDBJ databases">
        <authorList>
            <person name="Lanie J.A."/>
            <person name="Ng W.-L."/>
            <person name="Kazmierczak K.M."/>
            <person name="Andrzejewski T.M."/>
            <person name="Davidsen T.M."/>
            <person name="Wayne K.J."/>
            <person name="Tettelin H."/>
            <person name="Glass J.I."/>
            <person name="Rusch D."/>
            <person name="Podicherti R."/>
            <person name="Tsui H.-C.T."/>
            <person name="Winkler M.E."/>
        </authorList>
    </citation>
    <scope>NUCLEOTIDE SEQUENCE</scope>
</reference>
<sequence length="290" mass="32661">QEITTPFVKPADALKGISLPDGFRVQLSAAEPAVQQPIAMAWDSRGRLWVAECYTYAESRVNFDLRLKDRILIFEDTDNDGVFDRRKVFWDQASQLTSIVLGFGGVWAACAPNILFIPDRNGDDVPDGAPEVVLDGFDNDSVRHNIVNGLKWGPDGWLYGRHGILASSEVGVPGTSEEERVRINCSIFRYHPVSKKFDVVCRGTTNSWGHDWDRHGQLFFINSVIGHLWHAVPGARYRRMYGNHFDKFLYELIPQTGDHFHWDQGNEHWADLKKKGMTLTSDAAGGGHAH</sequence>
<dbReference type="AlphaFoldDB" id="A0A382USR5"/>
<feature type="non-terminal residue" evidence="2">
    <location>
        <position position="1"/>
    </location>
</feature>
<dbReference type="Gene3D" id="2.120.10.30">
    <property type="entry name" value="TolB, C-terminal domain"/>
    <property type="match status" value="1"/>
</dbReference>
<dbReference type="NCBIfam" id="TIGR02604">
    <property type="entry name" value="Piru_Ver_Nterm"/>
    <property type="match status" value="1"/>
</dbReference>
<dbReference type="InterPro" id="IPR011041">
    <property type="entry name" value="Quinoprot_gluc/sorb_DH_b-prop"/>
</dbReference>
<organism evidence="2">
    <name type="scientific">marine metagenome</name>
    <dbReference type="NCBI Taxonomy" id="408172"/>
    <lineage>
        <taxon>unclassified sequences</taxon>
        <taxon>metagenomes</taxon>
        <taxon>ecological metagenomes</taxon>
    </lineage>
</organism>
<evidence type="ECO:0000313" key="2">
    <source>
        <dbReference type="EMBL" id="SVD37252.1"/>
    </source>
</evidence>
<protein>
    <recommendedName>
        <fullName evidence="1">DUF7133 domain-containing protein</fullName>
    </recommendedName>
</protein>
<accession>A0A382USR5</accession>
<dbReference type="InterPro" id="IPR055557">
    <property type="entry name" value="DUF7133"/>
</dbReference>